<evidence type="ECO:0008006" key="3">
    <source>
        <dbReference type="Google" id="ProtNLM"/>
    </source>
</evidence>
<comment type="caution">
    <text evidence="1">The sequence shown here is derived from an EMBL/GenBank/DDBJ whole genome shotgun (WGS) entry which is preliminary data.</text>
</comment>
<reference evidence="1 2" key="1">
    <citation type="submission" date="2023-05" db="EMBL/GenBank/DDBJ databases">
        <title>Novel species of genus Flectobacillus isolated from stream in China.</title>
        <authorList>
            <person name="Lu H."/>
        </authorList>
    </citation>
    <scope>NUCLEOTIDE SEQUENCE [LARGE SCALE GENOMIC DNA]</scope>
    <source>
        <strain evidence="1 2">LFS242W</strain>
    </source>
</reference>
<dbReference type="RefSeq" id="WP_283381475.1">
    <property type="nucleotide sequence ID" value="NZ_JASHIE010000005.1"/>
</dbReference>
<protein>
    <recommendedName>
        <fullName evidence="3">30S ribosomal protein S21</fullName>
    </recommendedName>
</protein>
<dbReference type="EMBL" id="JASHIE010000005">
    <property type="protein sequence ID" value="MDI9874640.1"/>
    <property type="molecule type" value="Genomic_DNA"/>
</dbReference>
<keyword evidence="2" id="KW-1185">Reference proteome</keyword>
<organism evidence="1 2">
    <name type="scientific">Flectobacillus rivi</name>
    <dbReference type="NCBI Taxonomy" id="2984209"/>
    <lineage>
        <taxon>Bacteria</taxon>
        <taxon>Pseudomonadati</taxon>
        <taxon>Bacteroidota</taxon>
        <taxon>Cytophagia</taxon>
        <taxon>Cytophagales</taxon>
        <taxon>Flectobacillaceae</taxon>
        <taxon>Flectobacillus</taxon>
    </lineage>
</organism>
<dbReference type="Proteomes" id="UP001225761">
    <property type="component" value="Unassembled WGS sequence"/>
</dbReference>
<proteinExistence type="predicted"/>
<name>A0ABT6Z0H3_9BACT</name>
<accession>A0ABT6Z0H3</accession>
<evidence type="ECO:0000313" key="1">
    <source>
        <dbReference type="EMBL" id="MDI9874640.1"/>
    </source>
</evidence>
<sequence>MARIKITKKMTAKQAEKAIKRLDDEEKRVSLVNKAYAKKEKVERMKK</sequence>
<evidence type="ECO:0000313" key="2">
    <source>
        <dbReference type="Proteomes" id="UP001225761"/>
    </source>
</evidence>
<gene>
    <name evidence="1" type="ORF">QM481_08880</name>
</gene>